<dbReference type="InterPro" id="IPR051257">
    <property type="entry name" value="Diverse_CBS-Domain"/>
</dbReference>
<dbReference type="RefSeq" id="WP_184264035.1">
    <property type="nucleotide sequence ID" value="NZ_JACIIX010000010.1"/>
</dbReference>
<keyword evidence="4" id="KW-0808">Transferase</keyword>
<evidence type="ECO:0000313" key="4">
    <source>
        <dbReference type="EMBL" id="MBB6211212.1"/>
    </source>
</evidence>
<protein>
    <submittedName>
        <fullName evidence="4">Signal-transduction protein with cAMP-binding, CBS, and nucleotidyltransferase domain</fullName>
    </submittedName>
</protein>
<dbReference type="InterPro" id="IPR000644">
    <property type="entry name" value="CBS_dom"/>
</dbReference>
<dbReference type="Gene3D" id="3.10.580.10">
    <property type="entry name" value="CBS-domain"/>
    <property type="match status" value="1"/>
</dbReference>
<dbReference type="Proteomes" id="UP000544872">
    <property type="component" value="Unassembled WGS sequence"/>
</dbReference>
<dbReference type="AlphaFoldDB" id="A0A7W9ZID9"/>
<proteinExistence type="predicted"/>
<dbReference type="SUPFAM" id="SSF54631">
    <property type="entry name" value="CBS-domain pair"/>
    <property type="match status" value="1"/>
</dbReference>
<evidence type="ECO:0000256" key="2">
    <source>
        <dbReference type="PROSITE-ProRule" id="PRU00703"/>
    </source>
</evidence>
<evidence type="ECO:0000313" key="5">
    <source>
        <dbReference type="Proteomes" id="UP000544872"/>
    </source>
</evidence>
<dbReference type="InterPro" id="IPR018821">
    <property type="entry name" value="DUF294_put_nucleoTrafse_sb-bd"/>
</dbReference>
<feature type="domain" description="CBS" evidence="3">
    <location>
        <begin position="22"/>
        <end position="78"/>
    </location>
</feature>
<dbReference type="SMART" id="SM00116">
    <property type="entry name" value="CBS"/>
    <property type="match status" value="2"/>
</dbReference>
<comment type="caution">
    <text evidence="4">The sequence shown here is derived from an EMBL/GenBank/DDBJ whole genome shotgun (WGS) entry which is preliminary data.</text>
</comment>
<sequence>MVPESLRGLDSFPYRHRVREVMRTPAVTVGPDCDLATAAAVMLEQNVSALFTIDAAGQACGIITEKDVLRALTRLRDGAAVAPLAGFLSSPVAFVRENAFVYMALGRMDRLNIRHLAVIDGHERVIGLVTARDLLRLRAAESLRIGDAVRAATDATGLAEARTQLPQLVESLLAEGLTAVQVAAVVSAVYADMTRRAAQLTESALQADPAFGPAPARWTVLILGSGGRGESLLAPDQDNAILHAGTEADDPWFAEAGIRLSALLDAAGIPFCKGGVMASRPEWRHSLDGWRRQVGRWLEHPDPESLLKADIFFDFMPVFGDAGLAATLRDEVTERSRGALSFLHGMAAHLDGISPPVGLFGRLKTQQGRVDLKRHGLFPLVAGARIMALHQGIAATATADRLLALLQRQILPEADLKPLLAAQDCLIRVILRQQGDDLRAGTVPGVRVDPSRFDRADRAAVVSAVRQCARLPQMLRDSFDRVRPRPR</sequence>
<organism evidence="4 5">
    <name type="scientific">Novispirillum itersonii</name>
    <name type="common">Aquaspirillum itersonii</name>
    <dbReference type="NCBI Taxonomy" id="189"/>
    <lineage>
        <taxon>Bacteria</taxon>
        <taxon>Pseudomonadati</taxon>
        <taxon>Pseudomonadota</taxon>
        <taxon>Alphaproteobacteria</taxon>
        <taxon>Rhodospirillales</taxon>
        <taxon>Novispirillaceae</taxon>
        <taxon>Novispirillum</taxon>
    </lineage>
</organism>
<dbReference type="PANTHER" id="PTHR43080:SF2">
    <property type="entry name" value="CBS DOMAIN-CONTAINING PROTEIN"/>
    <property type="match status" value="1"/>
</dbReference>
<accession>A0A7W9ZID9</accession>
<evidence type="ECO:0000256" key="1">
    <source>
        <dbReference type="ARBA" id="ARBA00023122"/>
    </source>
</evidence>
<keyword evidence="1 2" id="KW-0129">CBS domain</keyword>
<dbReference type="EMBL" id="JACIIX010000010">
    <property type="protein sequence ID" value="MBB6211212.1"/>
    <property type="molecule type" value="Genomic_DNA"/>
</dbReference>
<gene>
    <name evidence="4" type="ORF">FHS48_002649</name>
</gene>
<reference evidence="4 5" key="1">
    <citation type="submission" date="2020-08" db="EMBL/GenBank/DDBJ databases">
        <title>Genomic Encyclopedia of Type Strains, Phase IV (KMG-IV): sequencing the most valuable type-strain genomes for metagenomic binning, comparative biology and taxonomic classification.</title>
        <authorList>
            <person name="Goeker M."/>
        </authorList>
    </citation>
    <scope>NUCLEOTIDE SEQUENCE [LARGE SCALE GENOMIC DNA]</scope>
    <source>
        <strain evidence="4 5">DSM 11590</strain>
    </source>
</reference>
<dbReference type="InterPro" id="IPR046342">
    <property type="entry name" value="CBS_dom_sf"/>
</dbReference>
<dbReference type="GO" id="GO:0008773">
    <property type="term" value="F:[protein-PII] uridylyltransferase activity"/>
    <property type="evidence" value="ECO:0007669"/>
    <property type="project" value="InterPro"/>
</dbReference>
<name>A0A7W9ZID9_NOVIT</name>
<dbReference type="PANTHER" id="PTHR43080">
    <property type="entry name" value="CBS DOMAIN-CONTAINING PROTEIN CBSX3, MITOCHONDRIAL"/>
    <property type="match status" value="1"/>
</dbReference>
<feature type="domain" description="CBS" evidence="3">
    <location>
        <begin position="88"/>
        <end position="145"/>
    </location>
</feature>
<evidence type="ECO:0000259" key="3">
    <source>
        <dbReference type="PROSITE" id="PS51371"/>
    </source>
</evidence>
<keyword evidence="5" id="KW-1185">Reference proteome</keyword>
<dbReference type="CDD" id="cd05401">
    <property type="entry name" value="NT_GlnE_GlnD_like"/>
    <property type="match status" value="1"/>
</dbReference>
<dbReference type="Pfam" id="PF00571">
    <property type="entry name" value="CBS"/>
    <property type="match status" value="2"/>
</dbReference>
<dbReference type="Pfam" id="PF03445">
    <property type="entry name" value="DUF294"/>
    <property type="match status" value="1"/>
</dbReference>
<dbReference type="PROSITE" id="PS51371">
    <property type="entry name" value="CBS"/>
    <property type="match status" value="2"/>
</dbReference>
<dbReference type="Pfam" id="PF10335">
    <property type="entry name" value="DUF294_C"/>
    <property type="match status" value="1"/>
</dbReference>
<dbReference type="InterPro" id="IPR005105">
    <property type="entry name" value="GlnD_Uridyltrans_N"/>
</dbReference>